<evidence type="ECO:0000313" key="3">
    <source>
        <dbReference type="Proteomes" id="UP001497482"/>
    </source>
</evidence>
<feature type="compositionally biased region" description="Polar residues" evidence="1">
    <location>
        <begin position="241"/>
        <end position="251"/>
    </location>
</feature>
<feature type="compositionally biased region" description="Basic and acidic residues" evidence="1">
    <location>
        <begin position="225"/>
        <end position="234"/>
    </location>
</feature>
<feature type="compositionally biased region" description="Polar residues" evidence="1">
    <location>
        <begin position="148"/>
        <end position="163"/>
    </location>
</feature>
<protein>
    <submittedName>
        <fullName evidence="2">Uncharacterized protein</fullName>
    </submittedName>
</protein>
<sequence>MEKSGEETRDLLHAEMEKNRIQAVEIERLKQKSEEDHAAFQAALKQKDCTILETERQQQSLQQAVGSLQTQYTELIDSFLSYRSVSEQKESLMEETFIAREASLRCVLRRLQRENGDLKEVIAKNQRKDMTEETEGKGAIKNLTGLVQSEESNQKEQSPQTLQKPEGTKHADSPDYDCVWTEIAKATNALQDLKESREHNKQSTSRSIPGKIEVFEKMVPSKANAELEKSQLKSEDDEQTELSARSKSNVESNEETDVQTSQQLDPVKRNQKLEERSNWKTITAMEDRLLEEISLREILGGREISVSKELESLRSENPYPALLRLIASPVMSQEPV</sequence>
<feature type="region of interest" description="Disordered" evidence="1">
    <location>
        <begin position="148"/>
        <end position="174"/>
    </location>
</feature>
<feature type="compositionally biased region" description="Basic and acidic residues" evidence="1">
    <location>
        <begin position="192"/>
        <end position="201"/>
    </location>
</feature>
<dbReference type="Proteomes" id="UP001497482">
    <property type="component" value="Chromosome 20"/>
</dbReference>
<keyword evidence="3" id="KW-1185">Reference proteome</keyword>
<organism evidence="2 3">
    <name type="scientific">Knipowitschia caucasica</name>
    <name type="common">Caucasian dwarf goby</name>
    <name type="synonym">Pomatoschistus caucasicus</name>
    <dbReference type="NCBI Taxonomy" id="637954"/>
    <lineage>
        <taxon>Eukaryota</taxon>
        <taxon>Metazoa</taxon>
        <taxon>Chordata</taxon>
        <taxon>Craniata</taxon>
        <taxon>Vertebrata</taxon>
        <taxon>Euteleostomi</taxon>
        <taxon>Actinopterygii</taxon>
        <taxon>Neopterygii</taxon>
        <taxon>Teleostei</taxon>
        <taxon>Neoteleostei</taxon>
        <taxon>Acanthomorphata</taxon>
        <taxon>Gobiaria</taxon>
        <taxon>Gobiiformes</taxon>
        <taxon>Gobioidei</taxon>
        <taxon>Gobiidae</taxon>
        <taxon>Gobiinae</taxon>
        <taxon>Knipowitschia</taxon>
    </lineage>
</organism>
<accession>A0AAV2L0T1</accession>
<name>A0AAV2L0T1_KNICA</name>
<feature type="region of interest" description="Disordered" evidence="1">
    <location>
        <begin position="192"/>
        <end position="276"/>
    </location>
</feature>
<evidence type="ECO:0000256" key="1">
    <source>
        <dbReference type="SAM" id="MobiDB-lite"/>
    </source>
</evidence>
<dbReference type="AlphaFoldDB" id="A0AAV2L0T1"/>
<dbReference type="EMBL" id="OZ035842">
    <property type="protein sequence ID" value="CAL1595936.1"/>
    <property type="molecule type" value="Genomic_DNA"/>
</dbReference>
<evidence type="ECO:0000313" key="2">
    <source>
        <dbReference type="EMBL" id="CAL1595936.1"/>
    </source>
</evidence>
<proteinExistence type="predicted"/>
<gene>
    <name evidence="2" type="ORF">KC01_LOCUS24660</name>
</gene>
<feature type="compositionally biased region" description="Basic and acidic residues" evidence="1">
    <location>
        <begin position="266"/>
        <end position="276"/>
    </location>
</feature>
<reference evidence="2 3" key="1">
    <citation type="submission" date="2024-04" db="EMBL/GenBank/DDBJ databases">
        <authorList>
            <person name="Waldvogel A.-M."/>
            <person name="Schoenle A."/>
        </authorList>
    </citation>
    <scope>NUCLEOTIDE SEQUENCE [LARGE SCALE GENOMIC DNA]</scope>
</reference>